<dbReference type="OrthoDB" id="1898904at2759"/>
<organism evidence="3 4">
    <name type="scientific">Actinidia rufa</name>
    <dbReference type="NCBI Taxonomy" id="165716"/>
    <lineage>
        <taxon>Eukaryota</taxon>
        <taxon>Viridiplantae</taxon>
        <taxon>Streptophyta</taxon>
        <taxon>Embryophyta</taxon>
        <taxon>Tracheophyta</taxon>
        <taxon>Spermatophyta</taxon>
        <taxon>Magnoliopsida</taxon>
        <taxon>eudicotyledons</taxon>
        <taxon>Gunneridae</taxon>
        <taxon>Pentapetalae</taxon>
        <taxon>asterids</taxon>
        <taxon>Ericales</taxon>
        <taxon>Actinidiaceae</taxon>
        <taxon>Actinidia</taxon>
    </lineage>
</organism>
<keyword evidence="1" id="KW-0812">Transmembrane</keyword>
<keyword evidence="1" id="KW-1133">Transmembrane helix</keyword>
<keyword evidence="4" id="KW-1185">Reference proteome</keyword>
<keyword evidence="1" id="KW-0472">Membrane</keyword>
<dbReference type="Proteomes" id="UP000585474">
    <property type="component" value="Unassembled WGS sequence"/>
</dbReference>
<feature type="transmembrane region" description="Helical" evidence="1">
    <location>
        <begin position="164"/>
        <end position="184"/>
    </location>
</feature>
<dbReference type="InterPro" id="IPR045004">
    <property type="entry name" value="ECH_dom"/>
</dbReference>
<sequence>MLVISFICPVRLLSKRTWDKIGLPLIQSFVRSKTNGYTIYPGPSSPTLYSSPVQSSPEAINPETHCPVRQTNEVRVTKLFSGESEAAGSNDPWCCSTLKKLKEAPPLSLKVSLRSIREGRFQTLQQCFAREYWMTLQAISGQITNDFSELRQVIEVEPPSPLRYLIGAAIMMIGVVLPLGFMMFRNKRVPSSSSYSKQT</sequence>
<name>A0A7J0FTD2_9ERIC</name>
<comment type="caution">
    <text evidence="3">The sequence shown here is derived from an EMBL/GenBank/DDBJ whole genome shotgun (WGS) entry which is preliminary data.</text>
</comment>
<evidence type="ECO:0000256" key="1">
    <source>
        <dbReference type="SAM" id="Phobius"/>
    </source>
</evidence>
<reference evidence="3 4" key="1">
    <citation type="submission" date="2019-07" db="EMBL/GenBank/DDBJ databases">
        <title>De Novo Assembly of kiwifruit Actinidia rufa.</title>
        <authorList>
            <person name="Sugita-Konishi S."/>
            <person name="Sato K."/>
            <person name="Mori E."/>
            <person name="Abe Y."/>
            <person name="Kisaki G."/>
            <person name="Hamano K."/>
            <person name="Suezawa K."/>
            <person name="Otani M."/>
            <person name="Fukuda T."/>
            <person name="Manabe T."/>
            <person name="Gomi K."/>
            <person name="Tabuchi M."/>
            <person name="Akimitsu K."/>
            <person name="Kataoka I."/>
        </authorList>
    </citation>
    <scope>NUCLEOTIDE SEQUENCE [LARGE SCALE GENOMIC DNA]</scope>
    <source>
        <strain evidence="4">cv. Fuchu</strain>
    </source>
</reference>
<dbReference type="Gene3D" id="3.90.226.10">
    <property type="entry name" value="2-enoyl-CoA Hydratase, Chain A, domain 1"/>
    <property type="match status" value="1"/>
</dbReference>
<accession>A0A7J0FTD2</accession>
<dbReference type="Pfam" id="PF16113">
    <property type="entry name" value="ECH_2"/>
    <property type="match status" value="1"/>
</dbReference>
<dbReference type="GO" id="GO:0005794">
    <property type="term" value="C:Golgi apparatus"/>
    <property type="evidence" value="ECO:0007669"/>
    <property type="project" value="TreeGrafter"/>
</dbReference>
<dbReference type="EMBL" id="BJWL01000015">
    <property type="protein sequence ID" value="GFZ01962.1"/>
    <property type="molecule type" value="Genomic_DNA"/>
</dbReference>
<dbReference type="PANTHER" id="PTHR37749:SF1">
    <property type="entry name" value="TRANSMEMBRANE PROTEIN"/>
    <property type="match status" value="1"/>
</dbReference>
<gene>
    <name evidence="3" type="ORF">Acr_15g0005710</name>
</gene>
<evidence type="ECO:0000259" key="2">
    <source>
        <dbReference type="Pfam" id="PF16113"/>
    </source>
</evidence>
<evidence type="ECO:0000313" key="4">
    <source>
        <dbReference type="Proteomes" id="UP000585474"/>
    </source>
</evidence>
<evidence type="ECO:0000313" key="3">
    <source>
        <dbReference type="EMBL" id="GFZ01962.1"/>
    </source>
</evidence>
<proteinExistence type="predicted"/>
<dbReference type="AlphaFoldDB" id="A0A7J0FTD2"/>
<feature type="domain" description="Enoyl-CoA hydratase/isomerase" evidence="2">
    <location>
        <begin position="84"/>
        <end position="149"/>
    </location>
</feature>
<protein>
    <recommendedName>
        <fullName evidence="2">Enoyl-CoA hydratase/isomerase domain-containing protein</fullName>
    </recommendedName>
</protein>
<dbReference type="PANTHER" id="PTHR37749">
    <property type="entry name" value="TRANSMEMBRANE PROTEIN"/>
    <property type="match status" value="1"/>
</dbReference>